<dbReference type="OrthoDB" id="6253136at2759"/>
<gene>
    <name evidence="2" type="ORF">ECPE_LOCUS11607</name>
</gene>
<evidence type="ECO:0000313" key="3">
    <source>
        <dbReference type="Proteomes" id="UP000272942"/>
    </source>
</evidence>
<evidence type="ECO:0000313" key="2">
    <source>
        <dbReference type="EMBL" id="VDP88722.1"/>
    </source>
</evidence>
<dbReference type="AlphaFoldDB" id="A0A183AXC2"/>
<dbReference type="WBParaSite" id="ECPE_0001164201-mRNA-1">
    <property type="protein sequence ID" value="ECPE_0001164201-mRNA-1"/>
    <property type="gene ID" value="ECPE_0001164201"/>
</dbReference>
<protein>
    <submittedName>
        <fullName evidence="4">UBX domain-containing protein</fullName>
    </submittedName>
</protein>
<name>A0A183AXC2_9TREM</name>
<organism evidence="4">
    <name type="scientific">Echinostoma caproni</name>
    <dbReference type="NCBI Taxonomy" id="27848"/>
    <lineage>
        <taxon>Eukaryota</taxon>
        <taxon>Metazoa</taxon>
        <taxon>Spiralia</taxon>
        <taxon>Lophotrochozoa</taxon>
        <taxon>Platyhelminthes</taxon>
        <taxon>Trematoda</taxon>
        <taxon>Digenea</taxon>
        <taxon>Plagiorchiida</taxon>
        <taxon>Echinostomata</taxon>
        <taxon>Echinostomatoidea</taxon>
        <taxon>Echinostomatidae</taxon>
        <taxon>Echinostoma</taxon>
    </lineage>
</organism>
<dbReference type="EMBL" id="UZAN01051160">
    <property type="protein sequence ID" value="VDP88722.1"/>
    <property type="molecule type" value="Genomic_DNA"/>
</dbReference>
<keyword evidence="3" id="KW-1185">Reference proteome</keyword>
<accession>A0A183AXC2</accession>
<feature type="region of interest" description="Disordered" evidence="1">
    <location>
        <begin position="1"/>
        <end position="20"/>
    </location>
</feature>
<feature type="compositionally biased region" description="Basic and acidic residues" evidence="1">
    <location>
        <begin position="10"/>
        <end position="20"/>
    </location>
</feature>
<dbReference type="Proteomes" id="UP000272942">
    <property type="component" value="Unassembled WGS sequence"/>
</dbReference>
<reference evidence="4" key="1">
    <citation type="submission" date="2016-06" db="UniProtKB">
        <authorList>
            <consortium name="WormBaseParasite"/>
        </authorList>
    </citation>
    <scope>IDENTIFICATION</scope>
</reference>
<evidence type="ECO:0000256" key="1">
    <source>
        <dbReference type="SAM" id="MobiDB-lite"/>
    </source>
</evidence>
<sequence>MGGSQSSSGDHGKTQSEEERFLIACRSGESARSCGSAPLWVEGIATSGTTDRGGWFLRPTPTNNNVEQNRTIHDRISPLSMSGIEPPLRFVWQLDPPQPTSVARLAHVLDGFSVESNEASYGMLIST</sequence>
<proteinExistence type="predicted"/>
<reference evidence="2 3" key="2">
    <citation type="submission" date="2018-11" db="EMBL/GenBank/DDBJ databases">
        <authorList>
            <consortium name="Pathogen Informatics"/>
        </authorList>
    </citation>
    <scope>NUCLEOTIDE SEQUENCE [LARGE SCALE GENOMIC DNA]</scope>
    <source>
        <strain evidence="2 3">Egypt</strain>
    </source>
</reference>
<evidence type="ECO:0000313" key="4">
    <source>
        <dbReference type="WBParaSite" id="ECPE_0001164201-mRNA-1"/>
    </source>
</evidence>